<dbReference type="SMART" id="SM00359">
    <property type="entry name" value="PUA"/>
    <property type="match status" value="1"/>
</dbReference>
<dbReference type="UniPathway" id="UPA00098">
    <property type="reaction ID" value="UER00359"/>
</dbReference>
<dbReference type="Gene3D" id="3.40.1160.10">
    <property type="entry name" value="Acetylglutamate kinase-like"/>
    <property type="match status" value="1"/>
</dbReference>
<feature type="binding site" evidence="8">
    <location>
        <begin position="228"/>
        <end position="234"/>
    </location>
    <ligand>
        <name>ATP</name>
        <dbReference type="ChEBI" id="CHEBI:30616"/>
    </ligand>
</feature>
<comment type="similarity">
    <text evidence="8">Belongs to the glutamate 5-kinase family.</text>
</comment>
<name>A0A8J6N7L4_9BACT</name>
<dbReference type="InterPro" id="IPR041739">
    <property type="entry name" value="G5K_ProB"/>
</dbReference>
<evidence type="ECO:0000256" key="1">
    <source>
        <dbReference type="ARBA" id="ARBA00022490"/>
    </source>
</evidence>
<feature type="binding site" evidence="8">
    <location>
        <position position="166"/>
    </location>
    <ligand>
        <name>substrate</name>
    </ligand>
</feature>
<dbReference type="InterPro" id="IPR001057">
    <property type="entry name" value="Glu/AcGlu_kinase"/>
</dbReference>
<dbReference type="InterPro" id="IPR019797">
    <property type="entry name" value="Glutamate_5-kinase_CS"/>
</dbReference>
<dbReference type="HAMAP" id="MF_00456">
    <property type="entry name" value="ProB"/>
    <property type="match status" value="1"/>
</dbReference>
<dbReference type="SUPFAM" id="SSF88697">
    <property type="entry name" value="PUA domain-like"/>
    <property type="match status" value="1"/>
</dbReference>
<comment type="subcellular location">
    <subcellularLocation>
        <location evidence="8">Cytoplasm</location>
    </subcellularLocation>
</comment>
<dbReference type="NCBIfam" id="TIGR01027">
    <property type="entry name" value="proB"/>
    <property type="match status" value="1"/>
</dbReference>
<evidence type="ECO:0000256" key="3">
    <source>
        <dbReference type="ARBA" id="ARBA00022650"/>
    </source>
</evidence>
<dbReference type="GO" id="GO:0005829">
    <property type="term" value="C:cytosol"/>
    <property type="evidence" value="ECO:0007669"/>
    <property type="project" value="TreeGrafter"/>
</dbReference>
<feature type="binding site" evidence="8">
    <location>
        <position position="27"/>
    </location>
    <ligand>
        <name>ATP</name>
        <dbReference type="ChEBI" id="CHEBI:30616"/>
    </ligand>
</feature>
<dbReference type="PRINTS" id="PR00474">
    <property type="entry name" value="GLU5KINASE"/>
</dbReference>
<comment type="function">
    <text evidence="8">Catalyzes the transfer of a phosphate group to glutamate to form L-glutamate 5-phosphate.</text>
</comment>
<dbReference type="GO" id="GO:0005524">
    <property type="term" value="F:ATP binding"/>
    <property type="evidence" value="ECO:0007669"/>
    <property type="project" value="UniProtKB-KW"/>
</dbReference>
<gene>
    <name evidence="8 10" type="primary">proB</name>
    <name evidence="10" type="ORF">H8E79_09595</name>
</gene>
<dbReference type="EC" id="2.7.2.11" evidence="8"/>
<dbReference type="GO" id="GO:0003723">
    <property type="term" value="F:RNA binding"/>
    <property type="evidence" value="ECO:0007669"/>
    <property type="project" value="InterPro"/>
</dbReference>
<dbReference type="PIRSF" id="PIRSF000729">
    <property type="entry name" value="GK"/>
    <property type="match status" value="1"/>
</dbReference>
<dbReference type="InterPro" id="IPR002478">
    <property type="entry name" value="PUA"/>
</dbReference>
<keyword evidence="1 8" id="KW-0963">Cytoplasm</keyword>
<dbReference type="FunFam" id="3.40.1160.10:FF:000018">
    <property type="entry name" value="Glutamate 5-kinase"/>
    <property type="match status" value="1"/>
</dbReference>
<dbReference type="Pfam" id="PF00696">
    <property type="entry name" value="AA_kinase"/>
    <property type="match status" value="1"/>
</dbReference>
<keyword evidence="4 8" id="KW-0808">Transferase</keyword>
<keyword evidence="2 8" id="KW-0028">Amino-acid biosynthesis</keyword>
<dbReference type="Proteomes" id="UP000599024">
    <property type="component" value="Unassembled WGS sequence"/>
</dbReference>
<reference evidence="10 11" key="1">
    <citation type="submission" date="2020-08" db="EMBL/GenBank/DDBJ databases">
        <title>Bridging the membrane lipid divide: bacteria of the FCB group superphylum have the potential to synthesize archaeal ether lipids.</title>
        <authorList>
            <person name="Villanueva L."/>
            <person name="Von Meijenfeldt F.A.B."/>
            <person name="Westbye A.B."/>
            <person name="Yadav S."/>
            <person name="Hopmans E.C."/>
            <person name="Dutilh B.E."/>
            <person name="Sinninghe Damste J.S."/>
        </authorList>
    </citation>
    <scope>NUCLEOTIDE SEQUENCE [LARGE SCALE GENOMIC DNA]</scope>
    <source>
        <strain evidence="10">NIOZ-UU81</strain>
    </source>
</reference>
<dbReference type="Gene3D" id="2.30.130.10">
    <property type="entry name" value="PUA domain"/>
    <property type="match status" value="1"/>
</dbReference>
<dbReference type="AlphaFoldDB" id="A0A8J6N7L4"/>
<organism evidence="10 11">
    <name type="scientific">Candidatus Desulfatifera sulfidica</name>
    <dbReference type="NCBI Taxonomy" id="2841691"/>
    <lineage>
        <taxon>Bacteria</taxon>
        <taxon>Pseudomonadati</taxon>
        <taxon>Thermodesulfobacteriota</taxon>
        <taxon>Desulfobulbia</taxon>
        <taxon>Desulfobulbales</taxon>
        <taxon>Desulfobulbaceae</taxon>
        <taxon>Candidatus Desulfatifera</taxon>
    </lineage>
</organism>
<evidence type="ECO:0000256" key="2">
    <source>
        <dbReference type="ARBA" id="ARBA00022605"/>
    </source>
</evidence>
<dbReference type="PANTHER" id="PTHR43654:SF1">
    <property type="entry name" value="ISOPENTENYL PHOSPHATE KINASE"/>
    <property type="match status" value="1"/>
</dbReference>
<feature type="binding site" evidence="8">
    <location>
        <begin position="186"/>
        <end position="187"/>
    </location>
    <ligand>
        <name>ATP</name>
        <dbReference type="ChEBI" id="CHEBI:30616"/>
    </ligand>
</feature>
<keyword evidence="5 8" id="KW-0547">Nucleotide-binding</keyword>
<dbReference type="SUPFAM" id="SSF53633">
    <property type="entry name" value="Carbamate kinase-like"/>
    <property type="match status" value="1"/>
</dbReference>
<dbReference type="PROSITE" id="PS00902">
    <property type="entry name" value="GLUTAMATE_5_KINASE"/>
    <property type="match status" value="1"/>
</dbReference>
<dbReference type="GO" id="GO:0004349">
    <property type="term" value="F:glutamate 5-kinase activity"/>
    <property type="evidence" value="ECO:0007669"/>
    <property type="project" value="UniProtKB-UniRule"/>
</dbReference>
<evidence type="ECO:0000256" key="7">
    <source>
        <dbReference type="ARBA" id="ARBA00022840"/>
    </source>
</evidence>
<evidence type="ECO:0000256" key="8">
    <source>
        <dbReference type="HAMAP-Rule" id="MF_00456"/>
    </source>
</evidence>
<dbReference type="CDD" id="cd21157">
    <property type="entry name" value="PUA_G5K"/>
    <property type="match status" value="1"/>
</dbReference>
<dbReference type="PANTHER" id="PTHR43654">
    <property type="entry name" value="GLUTAMATE 5-KINASE"/>
    <property type="match status" value="1"/>
</dbReference>
<dbReference type="Pfam" id="PF01472">
    <property type="entry name" value="PUA"/>
    <property type="match status" value="1"/>
</dbReference>
<comment type="catalytic activity">
    <reaction evidence="8">
        <text>L-glutamate + ATP = L-glutamyl 5-phosphate + ADP</text>
        <dbReference type="Rhea" id="RHEA:14877"/>
        <dbReference type="ChEBI" id="CHEBI:29985"/>
        <dbReference type="ChEBI" id="CHEBI:30616"/>
        <dbReference type="ChEBI" id="CHEBI:58274"/>
        <dbReference type="ChEBI" id="CHEBI:456216"/>
        <dbReference type="EC" id="2.7.2.11"/>
    </reaction>
</comment>
<dbReference type="GO" id="GO:0055129">
    <property type="term" value="P:L-proline biosynthetic process"/>
    <property type="evidence" value="ECO:0007669"/>
    <property type="project" value="UniProtKB-UniRule"/>
</dbReference>
<evidence type="ECO:0000313" key="10">
    <source>
        <dbReference type="EMBL" id="MBC8209403.1"/>
    </source>
</evidence>
<evidence type="ECO:0000313" key="11">
    <source>
        <dbReference type="Proteomes" id="UP000599024"/>
    </source>
</evidence>
<sequence>MTQKISLEDGLYYRQTLFDKAKRVVIKVGSAILTDEKGMNQRVVDNIARDLSFLRDTGREVILVSSGAVAAGRKKKVFGDHVITSIREKQALAAIGQSCLMHTYDQAFSQYGQTIAQVLLTHSDLAERNRYLNVRNTILTLFQFGVIPIINENDTVCVEELRFGDNDTLGAMIANMIEADMFICLTDVECLYTGNPHSDPDASPVYTVSEVTPEIESMAGNVKSALGTGGMQTKIRAAKMVSSCGGSSFIGPGREDSILSKLFSGEMIGTFFLPAKEKIQQRKHWIGYILRPKGFLVLDDGARHALTNGGKSLLPSGIVAVEGSFGVGEPVHCVGLDHKLIAAGLVNYKSTDINKIKQRRSTEIMRLLGFKDSDEVVHRDNLVLL</sequence>
<dbReference type="PROSITE" id="PS50890">
    <property type="entry name" value="PUA"/>
    <property type="match status" value="1"/>
</dbReference>
<proteinExistence type="inferred from homology"/>
<dbReference type="InterPro" id="IPR011529">
    <property type="entry name" value="Glu_5kinase"/>
</dbReference>
<evidence type="ECO:0000259" key="9">
    <source>
        <dbReference type="SMART" id="SM00359"/>
    </source>
</evidence>
<accession>A0A8J6N7L4</accession>
<feature type="binding site" evidence="8">
    <location>
        <position position="154"/>
    </location>
    <ligand>
        <name>substrate</name>
    </ligand>
</feature>
<feature type="binding site" evidence="8">
    <location>
        <position position="66"/>
    </location>
    <ligand>
        <name>substrate</name>
    </ligand>
</feature>
<dbReference type="InterPro" id="IPR005715">
    <property type="entry name" value="Glu_5kinase/COase_Synthase"/>
</dbReference>
<keyword evidence="3 8" id="KW-0641">Proline biosynthesis</keyword>
<protein>
    <recommendedName>
        <fullName evidence="8">Glutamate 5-kinase</fullName>
        <ecNumber evidence="8">2.7.2.11</ecNumber>
    </recommendedName>
    <alternativeName>
        <fullName evidence="8">Gamma-glutamyl kinase</fullName>
        <shortName evidence="8">GK</shortName>
    </alternativeName>
</protein>
<dbReference type="InterPro" id="IPR001048">
    <property type="entry name" value="Asp/Glu/Uridylate_kinase"/>
</dbReference>
<evidence type="ECO:0000256" key="6">
    <source>
        <dbReference type="ARBA" id="ARBA00022777"/>
    </source>
</evidence>
<dbReference type="InterPro" id="IPR015947">
    <property type="entry name" value="PUA-like_sf"/>
</dbReference>
<evidence type="ECO:0000256" key="5">
    <source>
        <dbReference type="ARBA" id="ARBA00022741"/>
    </source>
</evidence>
<keyword evidence="6 8" id="KW-0418">Kinase</keyword>
<dbReference type="InterPro" id="IPR036393">
    <property type="entry name" value="AceGlu_kinase-like_sf"/>
</dbReference>
<dbReference type="FunFam" id="2.30.130.10:FF:000007">
    <property type="entry name" value="Glutamate 5-kinase"/>
    <property type="match status" value="1"/>
</dbReference>
<evidence type="ECO:0000256" key="4">
    <source>
        <dbReference type="ARBA" id="ARBA00022679"/>
    </source>
</evidence>
<feature type="domain" description="PUA" evidence="9">
    <location>
        <begin position="294"/>
        <end position="377"/>
    </location>
</feature>
<keyword evidence="7 8" id="KW-0067">ATP-binding</keyword>
<comment type="pathway">
    <text evidence="8">Amino-acid biosynthesis; L-proline biosynthesis; L-glutamate 5-semialdehyde from L-glutamate: step 1/2.</text>
</comment>
<dbReference type="CDD" id="cd04242">
    <property type="entry name" value="AAK_G5K_ProB"/>
    <property type="match status" value="1"/>
</dbReference>
<dbReference type="EMBL" id="JACNLK010000099">
    <property type="protein sequence ID" value="MBC8209403.1"/>
    <property type="molecule type" value="Genomic_DNA"/>
</dbReference>
<dbReference type="InterPro" id="IPR036974">
    <property type="entry name" value="PUA_sf"/>
</dbReference>
<comment type="caution">
    <text evidence="10">The sequence shown here is derived from an EMBL/GenBank/DDBJ whole genome shotgun (WGS) entry which is preliminary data.</text>
</comment>